<comment type="caution">
    <text evidence="1">The sequence shown here is derived from an EMBL/GenBank/DDBJ whole genome shotgun (WGS) entry which is preliminary data.</text>
</comment>
<proteinExistence type="predicted"/>
<dbReference type="AlphaFoldDB" id="A0A5B7HD79"/>
<evidence type="ECO:0000313" key="2">
    <source>
        <dbReference type="Proteomes" id="UP000324222"/>
    </source>
</evidence>
<protein>
    <submittedName>
        <fullName evidence="1">Uncharacterized protein</fullName>
    </submittedName>
</protein>
<accession>A0A5B7HD79</accession>
<gene>
    <name evidence="1" type="ORF">E2C01_062285</name>
</gene>
<keyword evidence="2" id="KW-1185">Reference proteome</keyword>
<organism evidence="1 2">
    <name type="scientific">Portunus trituberculatus</name>
    <name type="common">Swimming crab</name>
    <name type="synonym">Neptunus trituberculatus</name>
    <dbReference type="NCBI Taxonomy" id="210409"/>
    <lineage>
        <taxon>Eukaryota</taxon>
        <taxon>Metazoa</taxon>
        <taxon>Ecdysozoa</taxon>
        <taxon>Arthropoda</taxon>
        <taxon>Crustacea</taxon>
        <taxon>Multicrustacea</taxon>
        <taxon>Malacostraca</taxon>
        <taxon>Eumalacostraca</taxon>
        <taxon>Eucarida</taxon>
        <taxon>Decapoda</taxon>
        <taxon>Pleocyemata</taxon>
        <taxon>Brachyura</taxon>
        <taxon>Eubrachyura</taxon>
        <taxon>Portunoidea</taxon>
        <taxon>Portunidae</taxon>
        <taxon>Portuninae</taxon>
        <taxon>Portunus</taxon>
    </lineage>
</organism>
<reference evidence="1 2" key="1">
    <citation type="submission" date="2019-05" db="EMBL/GenBank/DDBJ databases">
        <title>Another draft genome of Portunus trituberculatus and its Hox gene families provides insights of decapod evolution.</title>
        <authorList>
            <person name="Jeong J.-H."/>
            <person name="Song I."/>
            <person name="Kim S."/>
            <person name="Choi T."/>
            <person name="Kim D."/>
            <person name="Ryu S."/>
            <person name="Kim W."/>
        </authorList>
    </citation>
    <scope>NUCLEOTIDE SEQUENCE [LARGE SCALE GENOMIC DNA]</scope>
    <source>
        <tissue evidence="1">Muscle</tissue>
    </source>
</reference>
<name>A0A5B7HD79_PORTR</name>
<sequence length="109" mass="11907">MERLESSGGGTEKCSKFRSSVLYVKVKWLHEMVIKITSGGKVEVAFLDALNWFQKDLNVPNGLNPSVPTRSLIHPGDCYGGFAHLHNLMSGIGIVKSVAINFLPSIHPS</sequence>
<dbReference type="Proteomes" id="UP000324222">
    <property type="component" value="Unassembled WGS sequence"/>
</dbReference>
<evidence type="ECO:0000313" key="1">
    <source>
        <dbReference type="EMBL" id="MPC68093.1"/>
    </source>
</evidence>
<dbReference type="EMBL" id="VSRR010027276">
    <property type="protein sequence ID" value="MPC68093.1"/>
    <property type="molecule type" value="Genomic_DNA"/>
</dbReference>